<feature type="transmembrane region" description="Helical" evidence="1">
    <location>
        <begin position="118"/>
        <end position="137"/>
    </location>
</feature>
<gene>
    <name evidence="2" type="ORF">HHX25_08455</name>
</gene>
<organism evidence="2 3">
    <name type="scientific">Flavivirga algicola</name>
    <dbReference type="NCBI Taxonomy" id="2729136"/>
    <lineage>
        <taxon>Bacteria</taxon>
        <taxon>Pseudomonadati</taxon>
        <taxon>Bacteroidota</taxon>
        <taxon>Flavobacteriia</taxon>
        <taxon>Flavobacteriales</taxon>
        <taxon>Flavobacteriaceae</taxon>
        <taxon>Flavivirga</taxon>
    </lineage>
</organism>
<proteinExistence type="predicted"/>
<evidence type="ECO:0000256" key="1">
    <source>
        <dbReference type="SAM" id="Phobius"/>
    </source>
</evidence>
<protein>
    <recommendedName>
        <fullName evidence="4">Helix-turn-helix domain-containing protein</fullName>
    </recommendedName>
</protein>
<dbReference type="EMBL" id="JABBHF010000004">
    <property type="protein sequence ID" value="NMH87532.1"/>
    <property type="molecule type" value="Genomic_DNA"/>
</dbReference>
<keyword evidence="3" id="KW-1185">Reference proteome</keyword>
<comment type="caution">
    <text evidence="2">The sequence shown here is derived from an EMBL/GenBank/DDBJ whole genome shotgun (WGS) entry which is preliminary data.</text>
</comment>
<keyword evidence="1" id="KW-1133">Transmembrane helix</keyword>
<reference evidence="2 3" key="1">
    <citation type="submission" date="2020-04" db="EMBL/GenBank/DDBJ databases">
        <title>A Flavivirga sp. nov.</title>
        <authorList>
            <person name="Sun X."/>
        </authorList>
    </citation>
    <scope>NUCLEOTIDE SEQUENCE [LARGE SCALE GENOMIC DNA]</scope>
    <source>
        <strain evidence="2 3">Y03</strain>
    </source>
</reference>
<keyword evidence="1" id="KW-0812">Transmembrane</keyword>
<evidence type="ECO:0008006" key="4">
    <source>
        <dbReference type="Google" id="ProtNLM"/>
    </source>
</evidence>
<sequence length="397" mass="45763">MEKEHYSSIVETIIASKSFGRSDTYANLFRYLVECTIESQIPKETTIANDIFGKEQFDPSQSTLIRVYVYNLRKKLAGYYENEGINDTTVLKIPKGSYKVQFIKKDDQLAKKKSYNKVWVTLIILSVIAIPFLFDIARNRTNEVRQTELWSDLFASKNNTMMVLGDLFIYEETDSITGQVKTVRDPSINSPEEFDTIKSVYTRKGIAFESLSYSFLIRNSALWVKDLSEVFYEAEKDFVIRTMSRFNPKELPDNDLVVVGMIKTLGLFKDYINKEGYSINDSKLNYWNGNLKKHETYIANGDADKYHTDYAILLKVPGANSNNTIYLFGGIWDTGASQSFKHFTDYELAIELEKAMKNKFGEIPKYYKVLFEVSGIDRMELSSKIIHLEKIDSNLNL</sequence>
<keyword evidence="1" id="KW-0472">Membrane</keyword>
<evidence type="ECO:0000313" key="2">
    <source>
        <dbReference type="EMBL" id="NMH87532.1"/>
    </source>
</evidence>
<name>A0ABX1RYN1_9FLAO</name>
<evidence type="ECO:0000313" key="3">
    <source>
        <dbReference type="Proteomes" id="UP000746690"/>
    </source>
</evidence>
<dbReference type="Proteomes" id="UP000746690">
    <property type="component" value="Unassembled WGS sequence"/>
</dbReference>
<accession>A0ABX1RYN1</accession>
<dbReference type="RefSeq" id="WP_169672126.1">
    <property type="nucleotide sequence ID" value="NZ_JABBHF010000004.1"/>
</dbReference>